<evidence type="ECO:0000256" key="1">
    <source>
        <dbReference type="ARBA" id="ARBA00005417"/>
    </source>
</evidence>
<evidence type="ECO:0000259" key="5">
    <source>
        <dbReference type="PROSITE" id="PS50893"/>
    </source>
</evidence>
<dbReference type="InterPro" id="IPR027417">
    <property type="entry name" value="P-loop_NTPase"/>
</dbReference>
<dbReference type="SMART" id="SM00382">
    <property type="entry name" value="AAA"/>
    <property type="match status" value="1"/>
</dbReference>
<dbReference type="Proteomes" id="UP000199599">
    <property type="component" value="Unassembled WGS sequence"/>
</dbReference>
<dbReference type="InterPro" id="IPR003593">
    <property type="entry name" value="AAA+_ATPase"/>
</dbReference>
<keyword evidence="4 6" id="KW-0067">ATP-binding</keyword>
<dbReference type="PANTHER" id="PTHR42711">
    <property type="entry name" value="ABC TRANSPORTER ATP-BINDING PROTEIN"/>
    <property type="match status" value="1"/>
</dbReference>
<dbReference type="PROSITE" id="PS50893">
    <property type="entry name" value="ABC_TRANSPORTER_2"/>
    <property type="match status" value="1"/>
</dbReference>
<dbReference type="RefSeq" id="WP_090092357.1">
    <property type="nucleotide sequence ID" value="NZ_CBCRVU010000002.1"/>
</dbReference>
<dbReference type="SUPFAM" id="SSF52540">
    <property type="entry name" value="P-loop containing nucleoside triphosphate hydrolases"/>
    <property type="match status" value="1"/>
</dbReference>
<dbReference type="InterPro" id="IPR050763">
    <property type="entry name" value="ABC_transporter_ATP-binding"/>
</dbReference>
<reference evidence="7" key="1">
    <citation type="submission" date="2016-10" db="EMBL/GenBank/DDBJ databases">
        <authorList>
            <person name="Varghese N."/>
            <person name="Submissions S."/>
        </authorList>
    </citation>
    <scope>NUCLEOTIDE SEQUENCE [LARGE SCALE GENOMIC DNA]</scope>
    <source>
        <strain evidence="7">R-53102</strain>
    </source>
</reference>
<dbReference type="AlphaFoldDB" id="A0A1I1RSQ6"/>
<keyword evidence="2" id="KW-0813">Transport</keyword>
<evidence type="ECO:0000256" key="2">
    <source>
        <dbReference type="ARBA" id="ARBA00022448"/>
    </source>
</evidence>
<gene>
    <name evidence="6" type="ORF">SAMN04487792_0422</name>
</gene>
<dbReference type="GO" id="GO:0016887">
    <property type="term" value="F:ATP hydrolysis activity"/>
    <property type="evidence" value="ECO:0007669"/>
    <property type="project" value="InterPro"/>
</dbReference>
<dbReference type="Pfam" id="PF00005">
    <property type="entry name" value="ABC_tran"/>
    <property type="match status" value="1"/>
</dbReference>
<dbReference type="Gene3D" id="3.40.50.300">
    <property type="entry name" value="P-loop containing nucleotide triphosphate hydrolases"/>
    <property type="match status" value="1"/>
</dbReference>
<protein>
    <submittedName>
        <fullName evidence="6">ABC-2 type transport system ATP-binding protein</fullName>
    </submittedName>
</protein>
<accession>A0A1I1RSQ6</accession>
<evidence type="ECO:0000256" key="4">
    <source>
        <dbReference type="ARBA" id="ARBA00022840"/>
    </source>
</evidence>
<dbReference type="GO" id="GO:0005524">
    <property type="term" value="F:ATP binding"/>
    <property type="evidence" value="ECO:0007669"/>
    <property type="project" value="UniProtKB-KW"/>
</dbReference>
<dbReference type="PANTHER" id="PTHR42711:SF5">
    <property type="entry name" value="ABC TRANSPORTER ATP-BINDING PROTEIN NATA"/>
    <property type="match status" value="1"/>
</dbReference>
<proteinExistence type="inferred from homology"/>
<evidence type="ECO:0000313" key="6">
    <source>
        <dbReference type="EMBL" id="SFD35238.1"/>
    </source>
</evidence>
<keyword evidence="3" id="KW-0547">Nucleotide-binding</keyword>
<evidence type="ECO:0000256" key="3">
    <source>
        <dbReference type="ARBA" id="ARBA00022741"/>
    </source>
</evidence>
<dbReference type="EMBL" id="FOMN01000002">
    <property type="protein sequence ID" value="SFD35238.1"/>
    <property type="molecule type" value="Genomic_DNA"/>
</dbReference>
<name>A0A1I1RSQ6_9LACO</name>
<feature type="domain" description="ABC transporter" evidence="5">
    <location>
        <begin position="2"/>
        <end position="255"/>
    </location>
</feature>
<comment type="similarity">
    <text evidence="1">Belongs to the ABC transporter superfamily.</text>
</comment>
<dbReference type="STRING" id="1505723.SAMN04487792_0422"/>
<sequence>MIRLDNVSFDYVTFEKNPGLIGSVHDFFKRKNQKKRAIDTLNLNISDGELIGLIGPNGAGKTTFAKLLTGIIEPTEGDIRVDNMNPALHRRSFYQNIGVMFGQKTQLSWNLPPIDTFNMLSAIYQLNDEDYKKRLNYLIKVLNLKDIIKIPVRKLSLGQRVKCELLCTLIHSPKYLFLDEPTLGLDIGTQKNIYDFLLEENRVNQTTIIFTSHNLRDIEAISKRLLILAQGHIVFDGSLNSLPVDINDHQKFKVKFLDPNNNMVAKEKVLSISELQNEIDSVGEKNIISINRQGMTIEDLVLSIYKEWDKANEKN</sequence>
<evidence type="ECO:0000313" key="7">
    <source>
        <dbReference type="Proteomes" id="UP000199599"/>
    </source>
</evidence>
<organism evidence="6 7">
    <name type="scientific">Lactobacillus bombicola</name>
    <dbReference type="NCBI Taxonomy" id="1505723"/>
    <lineage>
        <taxon>Bacteria</taxon>
        <taxon>Bacillati</taxon>
        <taxon>Bacillota</taxon>
        <taxon>Bacilli</taxon>
        <taxon>Lactobacillales</taxon>
        <taxon>Lactobacillaceae</taxon>
        <taxon>Lactobacillus</taxon>
    </lineage>
</organism>
<dbReference type="InterPro" id="IPR003439">
    <property type="entry name" value="ABC_transporter-like_ATP-bd"/>
</dbReference>